<comment type="caution">
    <text evidence="3">The sequence shown here is derived from an EMBL/GenBank/DDBJ whole genome shotgun (WGS) entry which is preliminary data.</text>
</comment>
<organism evidence="3 4">
    <name type="scientific">Lupinus luteus</name>
    <name type="common">European yellow lupine</name>
    <dbReference type="NCBI Taxonomy" id="3873"/>
    <lineage>
        <taxon>Eukaryota</taxon>
        <taxon>Viridiplantae</taxon>
        <taxon>Streptophyta</taxon>
        <taxon>Embryophyta</taxon>
        <taxon>Tracheophyta</taxon>
        <taxon>Spermatophyta</taxon>
        <taxon>Magnoliopsida</taxon>
        <taxon>eudicotyledons</taxon>
        <taxon>Gunneridae</taxon>
        <taxon>Pentapetalae</taxon>
        <taxon>rosids</taxon>
        <taxon>fabids</taxon>
        <taxon>Fabales</taxon>
        <taxon>Fabaceae</taxon>
        <taxon>Papilionoideae</taxon>
        <taxon>50 kb inversion clade</taxon>
        <taxon>genistoids sensu lato</taxon>
        <taxon>core genistoids</taxon>
        <taxon>Genisteae</taxon>
        <taxon>Lupinus</taxon>
    </lineage>
</organism>
<dbReference type="AlphaFoldDB" id="A0AAV1WKB9"/>
<evidence type="ECO:0000313" key="3">
    <source>
        <dbReference type="EMBL" id="CAL0309357.1"/>
    </source>
</evidence>
<sequence length="209" mass="23800">MVRTILKMSGVPRNFLPEAVNWSIHLLDRSPTFAVKNMTPEEAWKGHKPSVEHFRIFGCIAYAHVPDQKRKKLDDKGEKCVFLGVSEASKAYKLYNPLTKRIVTSRDVIFYEERTWEWNGQQPNPNTSEFGFEEEEQENGGEEKIATPTRGETSTDAHLVAASIVTLSTTEAEFVTASNCACQAIWLRKILEELHFKKDDATIIYCDNT</sequence>
<proteinExistence type="predicted"/>
<feature type="compositionally biased region" description="Acidic residues" evidence="1">
    <location>
        <begin position="131"/>
        <end position="140"/>
    </location>
</feature>
<dbReference type="InterPro" id="IPR039537">
    <property type="entry name" value="Retrotran_Ty1/copia-like"/>
</dbReference>
<reference evidence="3 4" key="1">
    <citation type="submission" date="2024-03" db="EMBL/GenBank/DDBJ databases">
        <authorList>
            <person name="Martinez-Hernandez J."/>
        </authorList>
    </citation>
    <scope>NUCLEOTIDE SEQUENCE [LARGE SCALE GENOMIC DNA]</scope>
</reference>
<keyword evidence="4" id="KW-1185">Reference proteome</keyword>
<feature type="domain" description="Retroviral polymerase SH3-like" evidence="2">
    <location>
        <begin position="59"/>
        <end position="121"/>
    </location>
</feature>
<evidence type="ECO:0000256" key="1">
    <source>
        <dbReference type="SAM" id="MobiDB-lite"/>
    </source>
</evidence>
<gene>
    <name evidence="3" type="ORF">LLUT_LOCUS10417</name>
</gene>
<evidence type="ECO:0000259" key="2">
    <source>
        <dbReference type="Pfam" id="PF25597"/>
    </source>
</evidence>
<accession>A0AAV1WKB9</accession>
<evidence type="ECO:0000313" key="4">
    <source>
        <dbReference type="Proteomes" id="UP001497480"/>
    </source>
</evidence>
<name>A0AAV1WKB9_LUPLU</name>
<dbReference type="PANTHER" id="PTHR42648">
    <property type="entry name" value="TRANSPOSASE, PUTATIVE-RELATED"/>
    <property type="match status" value="1"/>
</dbReference>
<dbReference type="EMBL" id="CAXHTB010000007">
    <property type="protein sequence ID" value="CAL0309357.1"/>
    <property type="molecule type" value="Genomic_DNA"/>
</dbReference>
<dbReference type="PANTHER" id="PTHR42648:SF18">
    <property type="entry name" value="RETROTRANSPOSON, UNCLASSIFIED-LIKE PROTEIN"/>
    <property type="match status" value="1"/>
</dbReference>
<protein>
    <recommendedName>
        <fullName evidence="2">Retroviral polymerase SH3-like domain-containing protein</fullName>
    </recommendedName>
</protein>
<dbReference type="Pfam" id="PF25597">
    <property type="entry name" value="SH3_retrovirus"/>
    <property type="match status" value="1"/>
</dbReference>
<dbReference type="Proteomes" id="UP001497480">
    <property type="component" value="Unassembled WGS sequence"/>
</dbReference>
<feature type="region of interest" description="Disordered" evidence="1">
    <location>
        <begin position="121"/>
        <end position="152"/>
    </location>
</feature>
<dbReference type="CDD" id="cd09272">
    <property type="entry name" value="RNase_HI_RT_Ty1"/>
    <property type="match status" value="1"/>
</dbReference>
<dbReference type="InterPro" id="IPR057670">
    <property type="entry name" value="SH3_retrovirus"/>
</dbReference>